<dbReference type="NCBIfam" id="TIGR01733">
    <property type="entry name" value="AA-adenyl-dom"/>
    <property type="match status" value="1"/>
</dbReference>
<evidence type="ECO:0000259" key="6">
    <source>
        <dbReference type="Pfam" id="PF13193"/>
    </source>
</evidence>
<name>K1J8T3_9GAMM</name>
<evidence type="ECO:0000259" key="4">
    <source>
        <dbReference type="Pfam" id="PF00550"/>
    </source>
</evidence>
<organism evidence="7 8">
    <name type="scientific">Aeromonas dhakensis</name>
    <dbReference type="NCBI Taxonomy" id="196024"/>
    <lineage>
        <taxon>Bacteria</taxon>
        <taxon>Pseudomonadati</taxon>
        <taxon>Pseudomonadota</taxon>
        <taxon>Gammaproteobacteria</taxon>
        <taxon>Aeromonadales</taxon>
        <taxon>Aeromonadaceae</taxon>
        <taxon>Aeromonas</taxon>
    </lineage>
</organism>
<dbReference type="InterPro" id="IPR045851">
    <property type="entry name" value="AMP-bd_C_sf"/>
</dbReference>
<evidence type="ECO:0000259" key="5">
    <source>
        <dbReference type="Pfam" id="PF00668"/>
    </source>
</evidence>
<dbReference type="SUPFAM" id="SSF47336">
    <property type="entry name" value="ACP-like"/>
    <property type="match status" value="1"/>
</dbReference>
<dbReference type="EMBL" id="AGWR01000032">
    <property type="protein sequence ID" value="EKB26751.1"/>
    <property type="molecule type" value="Genomic_DNA"/>
</dbReference>
<dbReference type="Pfam" id="PF00550">
    <property type="entry name" value="PP-binding"/>
    <property type="match status" value="1"/>
</dbReference>
<accession>K1J8T3</accession>
<keyword evidence="2" id="KW-0436">Ligase</keyword>
<dbReference type="InterPro" id="IPR010071">
    <property type="entry name" value="AA_adenyl_dom"/>
</dbReference>
<dbReference type="GO" id="GO:0044550">
    <property type="term" value="P:secondary metabolite biosynthetic process"/>
    <property type="evidence" value="ECO:0007669"/>
    <property type="project" value="TreeGrafter"/>
</dbReference>
<dbReference type="GO" id="GO:0043041">
    <property type="term" value="P:amino acid activation for nonribosomal peptide biosynthetic process"/>
    <property type="evidence" value="ECO:0007669"/>
    <property type="project" value="TreeGrafter"/>
</dbReference>
<dbReference type="InterPro" id="IPR001242">
    <property type="entry name" value="Condensation_dom"/>
</dbReference>
<dbReference type="PANTHER" id="PTHR45527">
    <property type="entry name" value="NONRIBOSOMAL PEPTIDE SYNTHETASE"/>
    <property type="match status" value="1"/>
</dbReference>
<dbReference type="Gene3D" id="3.30.559.30">
    <property type="entry name" value="Nonribosomal peptide synthetase, condensation domain"/>
    <property type="match status" value="2"/>
</dbReference>
<reference evidence="7 8" key="1">
    <citation type="submission" date="2012-06" db="EMBL/GenBank/DDBJ databases">
        <title>The Genome Sequence of Aeromonas hydrophila SSU.</title>
        <authorList>
            <consortium name="The Broad Institute Genome Sequencing Platform"/>
            <person name="Earl A."/>
            <person name="Ward D."/>
            <person name="Feldgarden M."/>
            <person name="Gevers D."/>
            <person name="Chopra A."/>
            <person name="Walker B."/>
            <person name="Young S.K."/>
            <person name="Zeng Q."/>
            <person name="Gargeya S."/>
            <person name="Fitzgerald M."/>
            <person name="Haas B."/>
            <person name="Abouelleil A."/>
            <person name="Alvarado L."/>
            <person name="Arachchi H.M."/>
            <person name="Berlin A.M."/>
            <person name="Chapman S.B."/>
            <person name="Goldberg J."/>
            <person name="Griggs A."/>
            <person name="Gujja S."/>
            <person name="Hansen M."/>
            <person name="Howarth C."/>
            <person name="Imamovic A."/>
            <person name="Larimer J."/>
            <person name="McCowan C."/>
            <person name="Montmayeur A."/>
            <person name="Murphy C."/>
            <person name="Neiman D."/>
            <person name="Pearson M."/>
            <person name="Priest M."/>
            <person name="Roberts A."/>
            <person name="Saif S."/>
            <person name="Shea T."/>
            <person name="Sisk P."/>
            <person name="Sykes S."/>
            <person name="Wortman J."/>
            <person name="Nusbaum C."/>
            <person name="Birren B."/>
        </authorList>
    </citation>
    <scope>NUCLEOTIDE SEQUENCE [LARGE SCALE GENOMIC DNA]</scope>
    <source>
        <strain evidence="7 8">SSU</strain>
    </source>
</reference>
<dbReference type="GO" id="GO:0016874">
    <property type="term" value="F:ligase activity"/>
    <property type="evidence" value="ECO:0007669"/>
    <property type="project" value="UniProtKB-KW"/>
</dbReference>
<dbReference type="GO" id="GO:0031177">
    <property type="term" value="F:phosphopantetheine binding"/>
    <property type="evidence" value="ECO:0007669"/>
    <property type="project" value="TreeGrafter"/>
</dbReference>
<feature type="domain" description="AMP-binding enzyme C-terminal" evidence="6">
    <location>
        <begin position="1289"/>
        <end position="1364"/>
    </location>
</feature>
<dbReference type="InterPro" id="IPR009081">
    <property type="entry name" value="PP-bd_ACP"/>
</dbReference>
<dbReference type="InterPro" id="IPR023213">
    <property type="entry name" value="CAT-like_dom_sf"/>
</dbReference>
<comment type="caution">
    <text evidence="7">The sequence shown here is derived from an EMBL/GenBank/DDBJ whole genome shotgun (WGS) entry which is preliminary data.</text>
</comment>
<protein>
    <submittedName>
        <fullName evidence="7">Amino acid adenylation domain-containing protein</fullName>
    </submittedName>
</protein>
<dbReference type="Gene3D" id="3.30.559.10">
    <property type="entry name" value="Chloramphenicol acetyltransferase-like domain"/>
    <property type="match status" value="2"/>
</dbReference>
<evidence type="ECO:0000313" key="8">
    <source>
        <dbReference type="Proteomes" id="UP000005149"/>
    </source>
</evidence>
<feature type="domain" description="Carrier" evidence="4">
    <location>
        <begin position="1383"/>
        <end position="1446"/>
    </location>
</feature>
<feature type="domain" description="Condensation" evidence="5">
    <location>
        <begin position="454"/>
        <end position="711"/>
    </location>
</feature>
<evidence type="ECO:0000256" key="2">
    <source>
        <dbReference type="ARBA" id="ARBA00022598"/>
    </source>
</evidence>
<dbReference type="Gene3D" id="3.40.50.12780">
    <property type="entry name" value="N-terminal domain of ligase-like"/>
    <property type="match status" value="1"/>
</dbReference>
<dbReference type="Proteomes" id="UP000005149">
    <property type="component" value="Unassembled WGS sequence"/>
</dbReference>
<dbReference type="InterPro" id="IPR000873">
    <property type="entry name" value="AMP-dep_synth/lig_dom"/>
</dbReference>
<evidence type="ECO:0000313" key="7">
    <source>
        <dbReference type="EMBL" id="EKB26751.1"/>
    </source>
</evidence>
<feature type="domain" description="Condensation" evidence="5">
    <location>
        <begin position="23"/>
        <end position="445"/>
    </location>
</feature>
<dbReference type="InterPro" id="IPR020845">
    <property type="entry name" value="AMP-binding_CS"/>
</dbReference>
<dbReference type="Pfam" id="PF00668">
    <property type="entry name" value="Condensation"/>
    <property type="match status" value="2"/>
</dbReference>
<dbReference type="Pfam" id="PF13193">
    <property type="entry name" value="AMP-binding_C"/>
    <property type="match status" value="1"/>
</dbReference>
<dbReference type="Gene3D" id="3.30.300.30">
    <property type="match status" value="1"/>
</dbReference>
<evidence type="ECO:0000256" key="1">
    <source>
        <dbReference type="ARBA" id="ARBA00004924"/>
    </source>
</evidence>
<dbReference type="PROSITE" id="PS00455">
    <property type="entry name" value="AMP_BINDING"/>
    <property type="match status" value="1"/>
</dbReference>
<dbReference type="Pfam" id="PF00501">
    <property type="entry name" value="AMP-binding"/>
    <property type="match status" value="1"/>
</dbReference>
<dbReference type="PANTHER" id="PTHR45527:SF10">
    <property type="entry name" value="PYOCHELIN SYNTHASE PCHF"/>
    <property type="match status" value="1"/>
</dbReference>
<sequence>MKIILIFKYINNETRQVVNAMNEMKELTAMQAACWMGRSAHAHLGGVSAHLYAEFDGPALDLARLHGALERLYQAHPMLRLTVTRDGAQTLGDPAPAVLEIDDFRSLSGQPLADALARKRQEWTHQQLDLSRGQAARFSVTRLANQRQRLHIDTDMMAVDPSSVRILLADLARWYEEPEWTPPPAPSFFAWHEAVQTRLRERQEQDRQWWRQQLPALAPAPTLPPAPQQTPPTSERLSATLDAATCQALTTLARQRRLTLSSLMLGLFAHALGKATGDRRFRLNAPFFWREPVLGNEQRIVGEFANLSLVDVDLDQAGTLDALCRQLAAQWHQRLGHRAYSGVAVMRDLSRHHGSAQLAPIVFTAALDLEGGSLFDERVHRVFGAMNWVISQGPQVALDAQLVRLRGELLINWDVRLDALPRPWITALFDDLVAHLRQLARDPALLDAQLRRRREAPLTPLQQAYLLGRTTQFPLGGVAMQEYREYRGKMEPALLRARLQEMVQRHDALRTRIDADRLVQVVDDEARLNLHEQDLRQLTEEEVEPRLARHREAYSHALFDLTQSPWDLTLLHLPGDELVAFVRIDALILDGHAIATLMRELFEGIVAPALPSPPAHEPTAAQREQAGDYWRRKLARLEGPPRLPWTQPLEGLRSARYARQRQHIPAGQAAALYKLGARQHLFKNTTLMAVILEVLSRWRDEGDLCVAVPVAPPPGGPLTNRSSFIALTWQPAEGTLLERAHILQQDVMEGLDRLAFSGVDIARQLVETHGGGPALPVVITNGLAWPVTAPESPMQWQGGLTQTPQVAMDIRISQQADGTLVLDIDYAREALEAALVSDLLAAMARAVARLAEGKGFHLPDLVTPTHARHNSLPDAACHTDFLQRIADRLFHPQHEAVALIQGERQLSYRELGHGVGRVMHALSEAGIEAGQVVAICLPRSPEHTMVTLACALSGIIWVPVDAASPADRRRYLLDNCCPDLVVAEPGTETGHPTLTPATLLAGSDAPPGTPWAGRSTHTTPAYYLYTSGTTGRPKCVVLSNQATANVIGSTLQRWGITEQDRFLSVTPLHHDMSVFDVFGCLTAGATLVLPEPGADKDAVHWGRLIARHGVTLWCSVPAMLEMLLACHPVDTLQSLRLVAQGGDYIKPGIIERLRSGLPAARLFSLGGPTETTIWSIWHEISADDRQRIPYGTPLPGNAYWLLDERGEHCPLGVAGRIHTSGVNLALGYLEQGQQIQTDFVTLTDDRGQPVRAFRTGDRGRYRRDGTLLFDSRVNGYIKVRGVRVSLPDVESALITHPALAQVLVVEYGDEQQGELGIGLLYVCAAGHRLDPAALREFARARLPASHVPTRALAVEQLPLTANGKPDKPAARTLLAQPAPRHGVLDIYLEVLGAAPGSADSRQPFTALGLRPQHLKTISARLRERFAVELSPGQLLACRTAADVEGLLASVHT</sequence>
<dbReference type="SUPFAM" id="SSF56801">
    <property type="entry name" value="Acetyl-CoA synthetase-like"/>
    <property type="match status" value="1"/>
</dbReference>
<comment type="pathway">
    <text evidence="1">Siderophore biosynthesis.</text>
</comment>
<dbReference type="SUPFAM" id="SSF52777">
    <property type="entry name" value="CoA-dependent acyltransferases"/>
    <property type="match status" value="4"/>
</dbReference>
<dbReference type="InterPro" id="IPR042099">
    <property type="entry name" value="ANL_N_sf"/>
</dbReference>
<evidence type="ECO:0000259" key="3">
    <source>
        <dbReference type="Pfam" id="PF00501"/>
    </source>
</evidence>
<keyword evidence="8" id="KW-1185">Reference proteome</keyword>
<gene>
    <name evidence="7" type="ORF">HMPREF1171_03451</name>
</gene>
<dbReference type="HOGENOM" id="CLU_000022_2_1_6"/>
<proteinExistence type="predicted"/>
<dbReference type="GO" id="GO:0005737">
    <property type="term" value="C:cytoplasm"/>
    <property type="evidence" value="ECO:0007669"/>
    <property type="project" value="TreeGrafter"/>
</dbReference>
<dbReference type="PATRIC" id="fig|1073377.4.peg.3510"/>
<dbReference type="InterPro" id="IPR025110">
    <property type="entry name" value="AMP-bd_C"/>
</dbReference>
<feature type="domain" description="AMP-dependent synthetase/ligase" evidence="3">
    <location>
        <begin position="893"/>
        <end position="1229"/>
    </location>
</feature>
<dbReference type="InterPro" id="IPR036736">
    <property type="entry name" value="ACP-like_sf"/>
</dbReference>